<dbReference type="Gene3D" id="3.60.15.10">
    <property type="entry name" value="Ribonuclease Z/Hydroxyacylglutathione hydrolase-like"/>
    <property type="match status" value="1"/>
</dbReference>
<evidence type="ECO:0000313" key="12">
    <source>
        <dbReference type="Proteomes" id="UP001343257"/>
    </source>
</evidence>
<evidence type="ECO:0000256" key="5">
    <source>
        <dbReference type="ARBA" id="ARBA00023136"/>
    </source>
</evidence>
<evidence type="ECO:0000256" key="8">
    <source>
        <dbReference type="ARBA" id="ARBA00048505"/>
    </source>
</evidence>
<dbReference type="SUPFAM" id="SSF56281">
    <property type="entry name" value="Metallo-hydrolase/oxidoreductase"/>
    <property type="match status" value="1"/>
</dbReference>
<comment type="function">
    <text evidence="7">Counteracts the endogenous Pycsar antiviral defense system. Phosphodiesterase that enables metal-dependent hydrolysis of host cyclic nucleotide Pycsar defense signals such as cCMP and cUMP.</text>
</comment>
<dbReference type="PANTHER" id="PTHR30619:SF1">
    <property type="entry name" value="RECOMBINATION PROTEIN 2"/>
    <property type="match status" value="1"/>
</dbReference>
<comment type="subcellular location">
    <subcellularLocation>
        <location evidence="1">Cell membrane</location>
        <topology evidence="1">Multi-pass membrane protein</topology>
    </subcellularLocation>
</comment>
<dbReference type="InterPro" id="IPR035681">
    <property type="entry name" value="ComA-like_MBL"/>
</dbReference>
<feature type="transmembrane region" description="Helical" evidence="9">
    <location>
        <begin position="29"/>
        <end position="45"/>
    </location>
</feature>
<name>A0ABU6PQC6_9BACL</name>
<dbReference type="CDD" id="cd07731">
    <property type="entry name" value="ComA-like_MBL-fold"/>
    <property type="match status" value="1"/>
</dbReference>
<evidence type="ECO:0000256" key="1">
    <source>
        <dbReference type="ARBA" id="ARBA00004651"/>
    </source>
</evidence>
<dbReference type="InterPro" id="IPR036866">
    <property type="entry name" value="RibonucZ/Hydroxyglut_hydro"/>
</dbReference>
<dbReference type="Proteomes" id="UP001343257">
    <property type="component" value="Unassembled WGS sequence"/>
</dbReference>
<evidence type="ECO:0000256" key="4">
    <source>
        <dbReference type="ARBA" id="ARBA00022989"/>
    </source>
</evidence>
<sequence>MRERPLIICTVGWMTGSSIAHVCSGNQFLLVEFGVLLLLAAIVLLRRNLLRSVLIAGTALILSGIYWTWNDASNVTQLPEATATVIEDIDGMMLRAEGVIVSAVDVDGDRADFQVKLQTVEYLKSGGPESGTDKLDERVMVQVKLQSEDQQQIAGNWRRGDRIKLNGTVEAPAQARNFGAFDYASYLRTQHIHWLFKIKGAQNVQTSSSSIWSTLTIFRWNDQVRAELGDRIARIFHEPHAGYMKGLLIGMQDDIDPDTYTQFSQLGLTHILAISGMHVAVYVASLLFVLSFFKVSRETSLLIVIIMIPLYVLLSGVSPSVVRAGIMGMIGLYAARKGWLKDGMNILAAAALLMMLWNPYYMLSVSFQLSFLVTAGLMLYVPLMQPLLRFLPKRIAAAAGVTIVAQLVSFPLTIYYFNQFSFLSFAANFVLVPFITFFTLPLGAVSLILGWIWLPAGRAVGWLAEMLNNGTFWLVRWMNGYPQFITIWKSPSFIWICAYFILLYLLLYGAGKYDLRGSGRVSYIRGDDTIGLEEIKASAHPWGQARPSRKITSAMTAIILAFIFLIYWEYRPTSLHGAGLIQFLDVGQGDSILITTPEGRNILVDGGGTVTFGKPQDEWKKRKNPFEVGAKVLVPLLKQRGIHHLDAVIITHGDQDHAGGIQAVVNQIPVKAMFFNGTLAGTASFDKLMETALERKIPVYAVHQGMEWTPDRHTELSFLTPSIEASEPDDIPVEKNQNHISVAFLLTMNGGRFLFTGDMDKAAEEDVLSMGMSGVQTPAASLPSAAGPSMTLPAGGIDVIKIAHHGSKSSSGEEWLHYWRPKAAVVSAGVGNLYGHPHAEVVDRIAEIKARLFRTDRDGEIQMLVRTDKTWTRSKLSTSQ</sequence>
<evidence type="ECO:0000256" key="7">
    <source>
        <dbReference type="ARBA" id="ARBA00034301"/>
    </source>
</evidence>
<evidence type="ECO:0000256" key="2">
    <source>
        <dbReference type="ARBA" id="ARBA00022475"/>
    </source>
</evidence>
<accession>A0ABU6PQC6</accession>
<keyword evidence="5 9" id="KW-0472">Membrane</keyword>
<dbReference type="Pfam" id="PF13567">
    <property type="entry name" value="DUF4131"/>
    <property type="match status" value="1"/>
</dbReference>
<comment type="caution">
    <text evidence="11">The sequence shown here is derived from an EMBL/GenBank/DDBJ whole genome shotgun (WGS) entry which is preliminary data.</text>
</comment>
<dbReference type="RefSeq" id="WP_328276533.1">
    <property type="nucleotide sequence ID" value="NZ_JARTLD010000017.1"/>
</dbReference>
<keyword evidence="3 9" id="KW-0812">Transmembrane</keyword>
<dbReference type="SMART" id="SM00849">
    <property type="entry name" value="Lactamase_B"/>
    <property type="match status" value="1"/>
</dbReference>
<feature type="transmembrane region" description="Helical" evidence="9">
    <location>
        <begin position="300"/>
        <end position="318"/>
    </location>
</feature>
<feature type="transmembrane region" description="Helical" evidence="9">
    <location>
        <begin position="492"/>
        <end position="510"/>
    </location>
</feature>
<comment type="catalytic activity">
    <reaction evidence="6">
        <text>3',5'-cyclic CMP + H2O = CMP + H(+)</text>
        <dbReference type="Rhea" id="RHEA:72675"/>
        <dbReference type="ChEBI" id="CHEBI:15377"/>
        <dbReference type="ChEBI" id="CHEBI:15378"/>
        <dbReference type="ChEBI" id="CHEBI:58003"/>
        <dbReference type="ChEBI" id="CHEBI:60377"/>
    </reaction>
    <physiologicalReaction direction="left-to-right" evidence="6">
        <dbReference type="Rhea" id="RHEA:72676"/>
    </physiologicalReaction>
</comment>
<dbReference type="InterPro" id="IPR052159">
    <property type="entry name" value="Competence_DNA_uptake"/>
</dbReference>
<reference evidence="11 12" key="1">
    <citation type="submission" date="2023-03" db="EMBL/GenBank/DDBJ databases">
        <title>Bacillus Genome Sequencing.</title>
        <authorList>
            <person name="Dunlap C."/>
        </authorList>
    </citation>
    <scope>NUCLEOTIDE SEQUENCE [LARGE SCALE GENOMIC DNA]</scope>
    <source>
        <strain evidence="11 12">NRS-52</strain>
    </source>
</reference>
<keyword evidence="4 9" id="KW-1133">Transmembrane helix</keyword>
<comment type="catalytic activity">
    <reaction evidence="8">
        <text>3',5'-cyclic UMP + H2O = UMP + H(+)</text>
        <dbReference type="Rhea" id="RHEA:70575"/>
        <dbReference type="ChEBI" id="CHEBI:15377"/>
        <dbReference type="ChEBI" id="CHEBI:15378"/>
        <dbReference type="ChEBI" id="CHEBI:57865"/>
        <dbReference type="ChEBI" id="CHEBI:184387"/>
    </reaction>
    <physiologicalReaction direction="left-to-right" evidence="8">
        <dbReference type="Rhea" id="RHEA:70576"/>
    </physiologicalReaction>
</comment>
<organism evidence="11 12">
    <name type="scientific">Paenibacillus chibensis</name>
    <dbReference type="NCBI Taxonomy" id="59846"/>
    <lineage>
        <taxon>Bacteria</taxon>
        <taxon>Bacillati</taxon>
        <taxon>Bacillota</taxon>
        <taxon>Bacilli</taxon>
        <taxon>Bacillales</taxon>
        <taxon>Paenibacillaceae</taxon>
        <taxon>Paenibacillus</taxon>
    </lineage>
</organism>
<protein>
    <submittedName>
        <fullName evidence="11">ComEC/Rec2 family competence protein</fullName>
    </submittedName>
</protein>
<dbReference type="InterPro" id="IPR004477">
    <property type="entry name" value="ComEC_N"/>
</dbReference>
<feature type="domain" description="Metallo-beta-lactamase" evidence="10">
    <location>
        <begin position="588"/>
        <end position="804"/>
    </location>
</feature>
<feature type="transmembrane region" description="Helical" evidence="9">
    <location>
        <begin position="52"/>
        <end position="69"/>
    </location>
</feature>
<feature type="transmembrane region" description="Helical" evidence="9">
    <location>
        <begin position="429"/>
        <end position="454"/>
    </location>
</feature>
<feature type="transmembrane region" description="Helical" evidence="9">
    <location>
        <begin position="395"/>
        <end position="417"/>
    </location>
</feature>
<evidence type="ECO:0000259" key="10">
    <source>
        <dbReference type="SMART" id="SM00849"/>
    </source>
</evidence>
<feature type="transmembrane region" description="Helical" evidence="9">
    <location>
        <begin position="271"/>
        <end position="293"/>
    </location>
</feature>
<feature type="transmembrane region" description="Helical" evidence="9">
    <location>
        <begin position="551"/>
        <end position="568"/>
    </location>
</feature>
<gene>
    <name evidence="11" type="ORF">P9847_07145</name>
</gene>
<keyword evidence="2" id="KW-1003">Cell membrane</keyword>
<dbReference type="Pfam" id="PF03772">
    <property type="entry name" value="Competence"/>
    <property type="match status" value="1"/>
</dbReference>
<evidence type="ECO:0000256" key="9">
    <source>
        <dbReference type="SAM" id="Phobius"/>
    </source>
</evidence>
<dbReference type="PANTHER" id="PTHR30619">
    <property type="entry name" value="DNA INTERNALIZATION/COMPETENCE PROTEIN COMEC/REC2"/>
    <property type="match status" value="1"/>
</dbReference>
<evidence type="ECO:0000313" key="11">
    <source>
        <dbReference type="EMBL" id="MED5017083.1"/>
    </source>
</evidence>
<dbReference type="Pfam" id="PF00753">
    <property type="entry name" value="Lactamase_B"/>
    <property type="match status" value="1"/>
</dbReference>
<keyword evidence="12" id="KW-1185">Reference proteome</keyword>
<dbReference type="InterPro" id="IPR025405">
    <property type="entry name" value="DUF4131"/>
</dbReference>
<proteinExistence type="predicted"/>
<feature type="transmembrane region" description="Helical" evidence="9">
    <location>
        <begin position="363"/>
        <end position="383"/>
    </location>
</feature>
<dbReference type="EMBL" id="JARTLD010000017">
    <property type="protein sequence ID" value="MED5017083.1"/>
    <property type="molecule type" value="Genomic_DNA"/>
</dbReference>
<evidence type="ECO:0000256" key="6">
    <source>
        <dbReference type="ARBA" id="ARBA00034221"/>
    </source>
</evidence>
<dbReference type="NCBIfam" id="TIGR00360">
    <property type="entry name" value="ComEC_N-term"/>
    <property type="match status" value="1"/>
</dbReference>
<evidence type="ECO:0000256" key="3">
    <source>
        <dbReference type="ARBA" id="ARBA00022692"/>
    </source>
</evidence>
<dbReference type="InterPro" id="IPR001279">
    <property type="entry name" value="Metallo-B-lactamas"/>
</dbReference>